<keyword evidence="3" id="KW-1185">Reference proteome</keyword>
<dbReference type="InterPro" id="IPR003718">
    <property type="entry name" value="OsmC/Ohr_fam"/>
</dbReference>
<proteinExistence type="predicted"/>
<dbReference type="Gene3D" id="3.30.300.20">
    <property type="match status" value="1"/>
</dbReference>
<dbReference type="PANTHER" id="PTHR42830:SF1">
    <property type="entry name" value="OSMOTICALLY INDUCIBLE FAMILY PROTEIN"/>
    <property type="match status" value="1"/>
</dbReference>
<sequence>MKRRGSAVWQGELKGGSGTVSTESGILSATPYSFTTRFENGAGTNPEELIAAAHAGCFSMALAAQLGGAGLKPDSISTSATVFFDKLDEGWTVSRVHLDVAAKVPGATREGFESAAFAAKKGCPVSRLLQAEITMEAKLVS</sequence>
<dbReference type="PANTHER" id="PTHR42830">
    <property type="entry name" value="OSMOTICALLY INDUCIBLE FAMILY PROTEIN"/>
    <property type="match status" value="1"/>
</dbReference>
<protein>
    <submittedName>
        <fullName evidence="2">Osmotically inducible protein OsmC</fullName>
    </submittedName>
</protein>
<evidence type="ECO:0000256" key="1">
    <source>
        <dbReference type="SAM" id="MobiDB-lite"/>
    </source>
</evidence>
<evidence type="ECO:0000313" key="2">
    <source>
        <dbReference type="EMBL" id="BDV42988.1"/>
    </source>
</evidence>
<dbReference type="InterPro" id="IPR052707">
    <property type="entry name" value="OsmC_Ohr_Peroxiredoxin"/>
</dbReference>
<dbReference type="Pfam" id="PF02566">
    <property type="entry name" value="OsmC"/>
    <property type="match status" value="1"/>
</dbReference>
<accession>A0ABM8EKK5</accession>
<gene>
    <name evidence="2" type="primary">osmC</name>
    <name evidence="2" type="ORF">GURASL_19110</name>
</gene>
<reference evidence="2 3" key="1">
    <citation type="submission" date="2022-12" db="EMBL/GenBank/DDBJ databases">
        <title>Polyphasic characterization of Geotalea uranireducens NIT-SL11 newly isolated from a complex of sewage sludge and microbially reduced graphene oxide.</title>
        <authorList>
            <person name="Xie L."/>
            <person name="Yoshida N."/>
            <person name="Meng L."/>
        </authorList>
    </citation>
    <scope>NUCLEOTIDE SEQUENCE [LARGE SCALE GENOMIC DNA]</scope>
    <source>
        <strain evidence="2 3">NIT-SL11</strain>
    </source>
</reference>
<name>A0ABM8EKK5_9BACT</name>
<dbReference type="InterPro" id="IPR019904">
    <property type="entry name" value="Peroxiredoxin_OsmC"/>
</dbReference>
<dbReference type="Proteomes" id="UP001317705">
    <property type="component" value="Chromosome"/>
</dbReference>
<dbReference type="EMBL" id="AP027151">
    <property type="protein sequence ID" value="BDV42988.1"/>
    <property type="molecule type" value="Genomic_DNA"/>
</dbReference>
<dbReference type="NCBIfam" id="TIGR03562">
    <property type="entry name" value="osmo_induc_OsmC"/>
    <property type="match status" value="1"/>
</dbReference>
<evidence type="ECO:0000313" key="3">
    <source>
        <dbReference type="Proteomes" id="UP001317705"/>
    </source>
</evidence>
<dbReference type="InterPro" id="IPR036102">
    <property type="entry name" value="OsmC/Ohrsf"/>
</dbReference>
<feature type="region of interest" description="Disordered" evidence="1">
    <location>
        <begin position="1"/>
        <end position="22"/>
    </location>
</feature>
<dbReference type="InterPro" id="IPR015946">
    <property type="entry name" value="KH_dom-like_a/b"/>
</dbReference>
<dbReference type="SUPFAM" id="SSF82784">
    <property type="entry name" value="OsmC-like"/>
    <property type="match status" value="1"/>
</dbReference>
<organism evidence="2 3">
    <name type="scientific">Geotalea uraniireducens</name>
    <dbReference type="NCBI Taxonomy" id="351604"/>
    <lineage>
        <taxon>Bacteria</taxon>
        <taxon>Pseudomonadati</taxon>
        <taxon>Thermodesulfobacteriota</taxon>
        <taxon>Desulfuromonadia</taxon>
        <taxon>Geobacterales</taxon>
        <taxon>Geobacteraceae</taxon>
        <taxon>Geotalea</taxon>
    </lineage>
</organism>